<name>A0AC61R8J2_9FIRM</name>
<accession>A0AC61R8J2</accession>
<reference evidence="1" key="1">
    <citation type="submission" date="2019-04" db="EMBL/GenBank/DDBJ databases">
        <title>Microbes associate with the intestines of laboratory mice.</title>
        <authorList>
            <person name="Navarre W."/>
            <person name="Wong E."/>
            <person name="Huang K."/>
            <person name="Tropini C."/>
            <person name="Ng K."/>
            <person name="Yu B."/>
        </authorList>
    </citation>
    <scope>NUCLEOTIDE SEQUENCE</scope>
    <source>
        <strain evidence="1">NM09_H32</strain>
    </source>
</reference>
<keyword evidence="2" id="KW-1185">Reference proteome</keyword>
<comment type="caution">
    <text evidence="1">The sequence shown here is derived from an EMBL/GenBank/DDBJ whole genome shotgun (WGS) entry which is preliminary data.</text>
</comment>
<protein>
    <submittedName>
        <fullName evidence="1">LPXTG cell wall anchor domain-containing protein</fullName>
    </submittedName>
</protein>
<evidence type="ECO:0000313" key="1">
    <source>
        <dbReference type="EMBL" id="TGY65911.1"/>
    </source>
</evidence>
<proteinExistence type="predicted"/>
<evidence type="ECO:0000313" key="2">
    <source>
        <dbReference type="Proteomes" id="UP000308836"/>
    </source>
</evidence>
<dbReference type="EMBL" id="SRYG01000011">
    <property type="protein sequence ID" value="TGY65911.1"/>
    <property type="molecule type" value="Genomic_DNA"/>
</dbReference>
<organism evidence="1 2">
    <name type="scientific">Dubosiella muris</name>
    <dbReference type="NCBI Taxonomy" id="3038133"/>
    <lineage>
        <taxon>Bacteria</taxon>
        <taxon>Bacillati</taxon>
        <taxon>Bacillota</taxon>
        <taxon>Erysipelotrichia</taxon>
        <taxon>Erysipelotrichales</taxon>
        <taxon>Erysipelotrichaceae</taxon>
        <taxon>Dubosiella</taxon>
    </lineage>
</organism>
<sequence length="554" mass="58750">MKSLKKLLSIFAAFMMVVGLTAANVKAAETLQTVPSGKDGTGEITVSNTTIGQSYGVYKIFNGTNGTNATAYTATTAVKNLLSGDDSPFTFTNKVGDEWQVEIKDGKTGSEIIDFLKEKIGDPTSEGWTAPSGIESTVSPTAAIATSMKFTQLQFGYYFVSSSLGATVTINAANPSATVIDKNQGGPTTDGNLKTIVKNGEKTEVSANFGDTIDYQMSIVATNYNHDKPIKSYQFEDTLGNGLKYVMNNNNTVDVTVTVTPKSTITESNPNGTSVDVTAQATVKMGSDNQSFTLTLPWATGTAENPIFYYETNSIVKVTYKATVQNTADLNSDTNTKNTGKFGYTEFGKDTPIYPTGGENSTTVKTYGLGIVKTDEKGNPLQGAQFTVTPQGSTTPIKVSGPTQDDDGNNVYLYDPNGTATITTPATGIVIIKGIANEGTDSKDLNYDVKETVAPNGYNLLQGSKTVTATELSSSTTTIKWYKDKDGNVTTESTTNEQTTDFKVNVAGQVIVNTKGAQLPSTGGMGTTMLYVAGAILMVGAAVIFVTNKRMKHE</sequence>
<gene>
    <name evidence="1" type="ORF">E5336_06210</name>
</gene>
<dbReference type="Proteomes" id="UP000308836">
    <property type="component" value="Unassembled WGS sequence"/>
</dbReference>